<dbReference type="InterPro" id="IPR001173">
    <property type="entry name" value="Glyco_trans_2-like"/>
</dbReference>
<gene>
    <name evidence="2" type="ORF">IQ782_20150</name>
</gene>
<dbReference type="Gene3D" id="3.90.550.10">
    <property type="entry name" value="Spore Coat Polysaccharide Biosynthesis Protein SpsA, Chain A"/>
    <property type="match status" value="1"/>
</dbReference>
<dbReference type="Pfam" id="PF00535">
    <property type="entry name" value="Glycos_transf_2"/>
    <property type="match status" value="1"/>
</dbReference>
<dbReference type="RefSeq" id="WP_194136471.1">
    <property type="nucleotide sequence ID" value="NZ_JADFFK010000017.1"/>
</dbReference>
<evidence type="ECO:0000313" key="3">
    <source>
        <dbReference type="Proteomes" id="UP000607796"/>
    </source>
</evidence>
<name>A0ABR9X6H8_9RHOB</name>
<accession>A0ABR9X6H8</accession>
<sequence>MFDRHDVVAVVIGRNEGERLRACLASVQSEVARVIYVDSGSDDGSQALAVAMGVELVDLPMHLPFTAARARNVGFAQAATGTCPPYVQFIDGDCVLQPGWIETATRFLAATPHCAVVCGRRRERFPEISVYNRLMDAEWATRPGRAKACGGDALVRATAVASVGGFNADLIAGEEPELCVRLRTRGWSIWRLDQEMTLHDADIRSLRQWWQRGRRGGYAYAEGAALHGRAPEFHGIRGLLRSLAWTTTLPVALGLAWLETPWAMLLLLAWPAQVGRRIFLGDDPEVALFNALAKIPEAHGALTYLLRRVMRRKPCLIEYK</sequence>
<dbReference type="PANTHER" id="PTHR43646:SF6">
    <property type="entry name" value="PRE-MYCOFACTOCIN GLYCOSYLTRANSFERASE"/>
    <property type="match status" value="1"/>
</dbReference>
<protein>
    <submittedName>
        <fullName evidence="2">Glycosyltransferase</fullName>
    </submittedName>
</protein>
<proteinExistence type="predicted"/>
<keyword evidence="3" id="KW-1185">Reference proteome</keyword>
<dbReference type="PANTHER" id="PTHR43646">
    <property type="entry name" value="GLYCOSYLTRANSFERASE"/>
    <property type="match status" value="1"/>
</dbReference>
<dbReference type="Proteomes" id="UP000607796">
    <property type="component" value="Unassembled WGS sequence"/>
</dbReference>
<comment type="caution">
    <text evidence="2">The sequence shown here is derived from an EMBL/GenBank/DDBJ whole genome shotgun (WGS) entry which is preliminary data.</text>
</comment>
<evidence type="ECO:0000313" key="2">
    <source>
        <dbReference type="EMBL" id="MBE9639171.1"/>
    </source>
</evidence>
<organism evidence="2 3">
    <name type="scientific">Salipiger mangrovisoli</name>
    <dbReference type="NCBI Taxonomy" id="2865933"/>
    <lineage>
        <taxon>Bacteria</taxon>
        <taxon>Pseudomonadati</taxon>
        <taxon>Pseudomonadota</taxon>
        <taxon>Alphaproteobacteria</taxon>
        <taxon>Rhodobacterales</taxon>
        <taxon>Roseobacteraceae</taxon>
        <taxon>Salipiger</taxon>
    </lineage>
</organism>
<reference evidence="2 3" key="1">
    <citation type="journal article" date="2021" name="Int. J. Syst. Evol. Microbiol.">
        <title>Salipiger mangrovisoli sp. nov., isolated from mangrove soil and the proposal for the reclassification of Paraphaeobacter pallidus as Salipiger pallidus comb. nov.</title>
        <authorList>
            <person name="Du J."/>
            <person name="Liu Y."/>
            <person name="Pei T."/>
            <person name="Deng M.R."/>
            <person name="Zhu H."/>
        </authorList>
    </citation>
    <scope>NUCLEOTIDE SEQUENCE [LARGE SCALE GENOMIC DNA]</scope>
    <source>
        <strain evidence="2 3">6D45A</strain>
    </source>
</reference>
<dbReference type="InterPro" id="IPR029044">
    <property type="entry name" value="Nucleotide-diphossugar_trans"/>
</dbReference>
<dbReference type="EMBL" id="JADFFK010000017">
    <property type="protein sequence ID" value="MBE9639171.1"/>
    <property type="molecule type" value="Genomic_DNA"/>
</dbReference>
<feature type="domain" description="Glycosyltransferase 2-like" evidence="1">
    <location>
        <begin position="10"/>
        <end position="139"/>
    </location>
</feature>
<evidence type="ECO:0000259" key="1">
    <source>
        <dbReference type="Pfam" id="PF00535"/>
    </source>
</evidence>
<dbReference type="SUPFAM" id="SSF53448">
    <property type="entry name" value="Nucleotide-diphospho-sugar transferases"/>
    <property type="match status" value="1"/>
</dbReference>